<dbReference type="HOGENOM" id="CLU_072983_3_0_2"/>
<accession>H1YXN5</accession>
<dbReference type="CDD" id="cd07432">
    <property type="entry name" value="PHP_HisPPase"/>
    <property type="match status" value="1"/>
</dbReference>
<dbReference type="InterPro" id="IPR003141">
    <property type="entry name" value="Pol/His_phosphatase_N"/>
</dbReference>
<dbReference type="SMART" id="SM00481">
    <property type="entry name" value="POLIIIAc"/>
    <property type="match status" value="1"/>
</dbReference>
<dbReference type="Gene3D" id="3.20.20.140">
    <property type="entry name" value="Metal-dependent hydrolases"/>
    <property type="match status" value="1"/>
</dbReference>
<dbReference type="AlphaFoldDB" id="H1YXN5"/>
<dbReference type="EMBL" id="CM001436">
    <property type="protein sequence ID" value="EHQ35004.1"/>
    <property type="molecule type" value="Genomic_DNA"/>
</dbReference>
<dbReference type="PANTHER" id="PTHR42924:SF3">
    <property type="entry name" value="POLYMERASE_HISTIDINOL PHOSPHATASE N-TERMINAL DOMAIN-CONTAINING PROTEIN"/>
    <property type="match status" value="1"/>
</dbReference>
<dbReference type="Proteomes" id="UP000005741">
    <property type="component" value="Chromosome"/>
</dbReference>
<gene>
    <name evidence="2" type="ORF">Metlim_0882</name>
</gene>
<reference evidence="2 3" key="1">
    <citation type="submission" date="2011-10" db="EMBL/GenBank/DDBJ databases">
        <title>The Improved High-Quality Draft genome of Methanoplanus limicola DSM 2279.</title>
        <authorList>
            <consortium name="US DOE Joint Genome Institute (JGI-PGF)"/>
            <person name="Lucas S."/>
            <person name="Copeland A."/>
            <person name="Lapidus A."/>
            <person name="Glavina del Rio T."/>
            <person name="Dalin E."/>
            <person name="Tice H."/>
            <person name="Bruce D."/>
            <person name="Goodwin L."/>
            <person name="Pitluck S."/>
            <person name="Peters L."/>
            <person name="Mikhailova N."/>
            <person name="Lu M."/>
            <person name="Kyrpides N."/>
            <person name="Mavromatis K."/>
            <person name="Ivanova N."/>
            <person name="Markowitz V."/>
            <person name="Cheng J.-F."/>
            <person name="Hugenholtz P."/>
            <person name="Woyke T."/>
            <person name="Wu D."/>
            <person name="Wirth R."/>
            <person name="Brambilla E.-M."/>
            <person name="Klenk H.-P."/>
            <person name="Eisen J.A."/>
        </authorList>
    </citation>
    <scope>NUCLEOTIDE SEQUENCE [LARGE SCALE GENOMIC DNA]</scope>
    <source>
        <strain evidence="2 3">DSM 2279</strain>
    </source>
</reference>
<dbReference type="Pfam" id="PF13263">
    <property type="entry name" value="PHP_C"/>
    <property type="match status" value="1"/>
</dbReference>
<dbReference type="PANTHER" id="PTHR42924">
    <property type="entry name" value="EXONUCLEASE"/>
    <property type="match status" value="1"/>
</dbReference>
<feature type="domain" description="Polymerase/histidinol phosphatase N-terminal" evidence="1">
    <location>
        <begin position="12"/>
        <end position="80"/>
    </location>
</feature>
<dbReference type="SUPFAM" id="SSF89550">
    <property type="entry name" value="PHP domain-like"/>
    <property type="match status" value="1"/>
</dbReference>
<dbReference type="Pfam" id="PF02811">
    <property type="entry name" value="PHP"/>
    <property type="match status" value="1"/>
</dbReference>
<evidence type="ECO:0000259" key="1">
    <source>
        <dbReference type="SMART" id="SM00481"/>
    </source>
</evidence>
<evidence type="ECO:0000313" key="3">
    <source>
        <dbReference type="Proteomes" id="UP000005741"/>
    </source>
</evidence>
<dbReference type="InParanoid" id="H1YXN5"/>
<dbReference type="InterPro" id="IPR004013">
    <property type="entry name" value="PHP_dom"/>
</dbReference>
<keyword evidence="3" id="KW-1185">Reference proteome</keyword>
<name>H1YXN5_9EURY</name>
<dbReference type="GO" id="GO:0004534">
    <property type="term" value="F:5'-3' RNA exonuclease activity"/>
    <property type="evidence" value="ECO:0007669"/>
    <property type="project" value="TreeGrafter"/>
</dbReference>
<dbReference type="InterPro" id="IPR052018">
    <property type="entry name" value="PHP_domain"/>
</dbReference>
<evidence type="ECO:0000313" key="2">
    <source>
        <dbReference type="EMBL" id="EHQ35004.1"/>
    </source>
</evidence>
<dbReference type="NCBIfam" id="NF038032">
    <property type="entry name" value="CehA_McbA_metalo"/>
    <property type="match status" value="1"/>
</dbReference>
<dbReference type="GO" id="GO:0035312">
    <property type="term" value="F:5'-3' DNA exonuclease activity"/>
    <property type="evidence" value="ECO:0007669"/>
    <property type="project" value="TreeGrafter"/>
</dbReference>
<dbReference type="InterPro" id="IPR016195">
    <property type="entry name" value="Pol/histidinol_Pase-like"/>
</dbReference>
<dbReference type="STRING" id="937775.Metlim_0882"/>
<sequence length="234" mass="26227">MKKNTTDLMLNCDLHIHTDYSRDGESSVEDIIARAVKTGLDVIAITDHDTIEGALKAVEYAEEYYPELLVIPGIEISTKQGHLIALGITEAIPPKIDFEKTVAAAREKGAFLILPHPFHQWRHGAALKVKDAIRIVDAVESFNSRYIFGTANKKAERKAAYFNKTCVGGSDAHNAKFVGYGRTIIDAEKDQESVFSAIKEGNVEIMGKMTPIRSYTRQSFRNTKKKIARRVYRR</sequence>
<proteinExistence type="predicted"/>
<organism evidence="2 3">
    <name type="scientific">Methanoplanus limicola DSM 2279</name>
    <dbReference type="NCBI Taxonomy" id="937775"/>
    <lineage>
        <taxon>Archaea</taxon>
        <taxon>Methanobacteriati</taxon>
        <taxon>Methanobacteriota</taxon>
        <taxon>Stenosarchaea group</taxon>
        <taxon>Methanomicrobia</taxon>
        <taxon>Methanomicrobiales</taxon>
        <taxon>Methanomicrobiaceae</taxon>
        <taxon>Methanoplanus</taxon>
    </lineage>
</organism>
<protein>
    <submittedName>
        <fullName evidence="2">PHP domain protein</fullName>
    </submittedName>
</protein>